<gene>
    <name evidence="4" type="ORF">FHR38_000197</name>
</gene>
<dbReference type="EMBL" id="JACHJW010000001">
    <property type="protein sequence ID" value="MBB4956464.1"/>
    <property type="molecule type" value="Genomic_DNA"/>
</dbReference>
<dbReference type="RefSeq" id="WP_221448867.1">
    <property type="nucleotide sequence ID" value="NZ_JACHJW010000001.1"/>
</dbReference>
<dbReference type="InterPro" id="IPR002878">
    <property type="entry name" value="ChsH2_C"/>
</dbReference>
<organism evidence="4 5">
    <name type="scientific">Micromonospora polyrhachis</name>
    <dbReference type="NCBI Taxonomy" id="1282883"/>
    <lineage>
        <taxon>Bacteria</taxon>
        <taxon>Bacillati</taxon>
        <taxon>Actinomycetota</taxon>
        <taxon>Actinomycetes</taxon>
        <taxon>Micromonosporales</taxon>
        <taxon>Micromonosporaceae</taxon>
        <taxon>Micromonospora</taxon>
    </lineage>
</organism>
<name>A0A7W7WMH4_9ACTN</name>
<evidence type="ECO:0000313" key="4">
    <source>
        <dbReference type="EMBL" id="MBB4956464.1"/>
    </source>
</evidence>
<reference evidence="4 5" key="1">
    <citation type="submission" date="2020-08" db="EMBL/GenBank/DDBJ databases">
        <title>Sequencing the genomes of 1000 actinobacteria strains.</title>
        <authorList>
            <person name="Klenk H.-P."/>
        </authorList>
    </citation>
    <scope>NUCLEOTIDE SEQUENCE [LARGE SCALE GENOMIC DNA]</scope>
    <source>
        <strain evidence="4 5">DSM 45886</strain>
    </source>
</reference>
<evidence type="ECO:0000313" key="5">
    <source>
        <dbReference type="Proteomes" id="UP000578819"/>
    </source>
</evidence>
<evidence type="ECO:0008006" key="6">
    <source>
        <dbReference type="Google" id="ProtNLM"/>
    </source>
</evidence>
<dbReference type="SUPFAM" id="SSF50249">
    <property type="entry name" value="Nucleic acid-binding proteins"/>
    <property type="match status" value="1"/>
</dbReference>
<evidence type="ECO:0000259" key="3">
    <source>
        <dbReference type="Pfam" id="PF12172"/>
    </source>
</evidence>
<proteinExistence type="predicted"/>
<dbReference type="Pfam" id="PF01796">
    <property type="entry name" value="OB_ChsH2_C"/>
    <property type="match status" value="1"/>
</dbReference>
<dbReference type="Pfam" id="PF12172">
    <property type="entry name" value="zf-ChsH2"/>
    <property type="match status" value="1"/>
</dbReference>
<dbReference type="InterPro" id="IPR012340">
    <property type="entry name" value="NA-bd_OB-fold"/>
</dbReference>
<feature type="domain" description="ChsH2 C-terminal OB-fold" evidence="2">
    <location>
        <begin position="67"/>
        <end position="126"/>
    </location>
</feature>
<feature type="region of interest" description="Disordered" evidence="1">
    <location>
        <begin position="1"/>
        <end position="20"/>
    </location>
</feature>
<dbReference type="InterPro" id="IPR052513">
    <property type="entry name" value="Thioester_dehydratase-like"/>
</dbReference>
<evidence type="ECO:0000256" key="1">
    <source>
        <dbReference type="SAM" id="MobiDB-lite"/>
    </source>
</evidence>
<protein>
    <recommendedName>
        <fullName evidence="6">DUF35 domain-containing protein</fullName>
    </recommendedName>
</protein>
<dbReference type="AlphaFoldDB" id="A0A7W7WMH4"/>
<dbReference type="Proteomes" id="UP000578819">
    <property type="component" value="Unassembled WGS sequence"/>
</dbReference>
<dbReference type="Gene3D" id="6.10.30.10">
    <property type="match status" value="1"/>
</dbReference>
<accession>A0A7W7WMH4</accession>
<sequence>MNVPPPDGCAGRAAVNVPPPDDVTDGWWDATREHRYTLQTCGSCGHVQHPPRALCTACSDTADLGFVEASGDGVVDTFTVVHRAPGPGVAVPYTIARIRLAEGPIVLSTLDGQDWRIGEPVRVGWRDLDDGRALPVFHR</sequence>
<comment type="caution">
    <text evidence="4">The sequence shown here is derived from an EMBL/GenBank/DDBJ whole genome shotgun (WGS) entry which is preliminary data.</text>
</comment>
<feature type="domain" description="ChsH2 rubredoxin-like zinc ribbon" evidence="3">
    <location>
        <begin position="28"/>
        <end position="61"/>
    </location>
</feature>
<keyword evidence="5" id="KW-1185">Reference proteome</keyword>
<dbReference type="PANTHER" id="PTHR34075">
    <property type="entry name" value="BLR3430 PROTEIN"/>
    <property type="match status" value="1"/>
</dbReference>
<dbReference type="InterPro" id="IPR022002">
    <property type="entry name" value="ChsH2_Znr"/>
</dbReference>
<dbReference type="PANTHER" id="PTHR34075:SF5">
    <property type="entry name" value="BLR3430 PROTEIN"/>
    <property type="match status" value="1"/>
</dbReference>
<evidence type="ECO:0000259" key="2">
    <source>
        <dbReference type="Pfam" id="PF01796"/>
    </source>
</evidence>